<accession>A0AAV7VFJ3</accession>
<name>A0AAV7VFJ3_PLEWA</name>
<organism evidence="1 2">
    <name type="scientific">Pleurodeles waltl</name>
    <name type="common">Iberian ribbed newt</name>
    <dbReference type="NCBI Taxonomy" id="8319"/>
    <lineage>
        <taxon>Eukaryota</taxon>
        <taxon>Metazoa</taxon>
        <taxon>Chordata</taxon>
        <taxon>Craniata</taxon>
        <taxon>Vertebrata</taxon>
        <taxon>Euteleostomi</taxon>
        <taxon>Amphibia</taxon>
        <taxon>Batrachia</taxon>
        <taxon>Caudata</taxon>
        <taxon>Salamandroidea</taxon>
        <taxon>Salamandridae</taxon>
        <taxon>Pleurodelinae</taxon>
        <taxon>Pleurodeles</taxon>
    </lineage>
</organism>
<gene>
    <name evidence="1" type="ORF">NDU88_002851</name>
</gene>
<protein>
    <recommendedName>
        <fullName evidence="3">Secreted protein</fullName>
    </recommendedName>
</protein>
<dbReference type="EMBL" id="JANPWB010000003">
    <property type="protein sequence ID" value="KAJ1199013.1"/>
    <property type="molecule type" value="Genomic_DNA"/>
</dbReference>
<dbReference type="Proteomes" id="UP001066276">
    <property type="component" value="Chromosome 2_1"/>
</dbReference>
<dbReference type="AlphaFoldDB" id="A0AAV7VFJ3"/>
<comment type="caution">
    <text evidence="1">The sequence shown here is derived from an EMBL/GenBank/DDBJ whole genome shotgun (WGS) entry which is preliminary data.</text>
</comment>
<keyword evidence="2" id="KW-1185">Reference proteome</keyword>
<sequence>MAATAADALVRVYSGALVCVSAPSRSLGLTQCVTLSLPSQPFHVFSNVCSAPGVTASRSQLSQWYRYCYPFVSSFTAVYPLLATSTVNLTFPFLHKLRLSTAACAARRPAGC</sequence>
<reference evidence="1" key="1">
    <citation type="journal article" date="2022" name="bioRxiv">
        <title>Sequencing and chromosome-scale assembly of the giantPleurodeles waltlgenome.</title>
        <authorList>
            <person name="Brown T."/>
            <person name="Elewa A."/>
            <person name="Iarovenko S."/>
            <person name="Subramanian E."/>
            <person name="Araus A.J."/>
            <person name="Petzold A."/>
            <person name="Susuki M."/>
            <person name="Suzuki K.-i.T."/>
            <person name="Hayashi T."/>
            <person name="Toyoda A."/>
            <person name="Oliveira C."/>
            <person name="Osipova E."/>
            <person name="Leigh N.D."/>
            <person name="Simon A."/>
            <person name="Yun M.H."/>
        </authorList>
    </citation>
    <scope>NUCLEOTIDE SEQUENCE</scope>
    <source>
        <strain evidence="1">20211129_DDA</strain>
        <tissue evidence="1">Liver</tissue>
    </source>
</reference>
<evidence type="ECO:0000313" key="1">
    <source>
        <dbReference type="EMBL" id="KAJ1199013.1"/>
    </source>
</evidence>
<proteinExistence type="predicted"/>
<evidence type="ECO:0000313" key="2">
    <source>
        <dbReference type="Proteomes" id="UP001066276"/>
    </source>
</evidence>
<evidence type="ECO:0008006" key="3">
    <source>
        <dbReference type="Google" id="ProtNLM"/>
    </source>
</evidence>